<dbReference type="Proteomes" id="UP001589575">
    <property type="component" value="Unassembled WGS sequence"/>
</dbReference>
<sequence>MARSCCVFVHVLLFMSMDRPGMISTWESGSSCPTVNQVLFSAAAKRASWLTSSSSRITCEVRSRQLETARSTPLKLKATARAFVKSVSSPSGISGSCFFGGSKVVAGDAQ</sequence>
<dbReference type="EMBL" id="JBHMFI010000002">
    <property type="protein sequence ID" value="MFB9074386.1"/>
    <property type="molecule type" value="Genomic_DNA"/>
</dbReference>
<reference evidence="1 2" key="1">
    <citation type="submission" date="2024-09" db="EMBL/GenBank/DDBJ databases">
        <authorList>
            <person name="Sun Q."/>
            <person name="Mori K."/>
        </authorList>
    </citation>
    <scope>NUCLEOTIDE SEQUENCE [LARGE SCALE GENOMIC DNA]</scope>
    <source>
        <strain evidence="1 2">CCM 7609</strain>
    </source>
</reference>
<protein>
    <recommendedName>
        <fullName evidence="3">Secreted protein</fullName>
    </recommendedName>
</protein>
<evidence type="ECO:0000313" key="1">
    <source>
        <dbReference type="EMBL" id="MFB9074386.1"/>
    </source>
</evidence>
<name>A0ABV5G608_9MICC</name>
<gene>
    <name evidence="1" type="ORF">ACFFX0_25605</name>
</gene>
<evidence type="ECO:0008006" key="3">
    <source>
        <dbReference type="Google" id="ProtNLM"/>
    </source>
</evidence>
<proteinExistence type="predicted"/>
<keyword evidence="2" id="KW-1185">Reference proteome</keyword>
<evidence type="ECO:0000313" key="2">
    <source>
        <dbReference type="Proteomes" id="UP001589575"/>
    </source>
</evidence>
<accession>A0ABV5G608</accession>
<organism evidence="1 2">
    <name type="scientific">Citricoccus parietis</name>
    <dbReference type="NCBI Taxonomy" id="592307"/>
    <lineage>
        <taxon>Bacteria</taxon>
        <taxon>Bacillati</taxon>
        <taxon>Actinomycetota</taxon>
        <taxon>Actinomycetes</taxon>
        <taxon>Micrococcales</taxon>
        <taxon>Micrococcaceae</taxon>
        <taxon>Citricoccus</taxon>
    </lineage>
</organism>
<comment type="caution">
    <text evidence="1">The sequence shown here is derived from an EMBL/GenBank/DDBJ whole genome shotgun (WGS) entry which is preliminary data.</text>
</comment>